<feature type="transmembrane region" description="Helical" evidence="1">
    <location>
        <begin position="25"/>
        <end position="43"/>
    </location>
</feature>
<dbReference type="EMBL" id="JAKJSC010000007">
    <property type="protein sequence ID" value="MDE5420031.1"/>
    <property type="molecule type" value="Genomic_DNA"/>
</dbReference>
<accession>A0ABT5VXH8</accession>
<dbReference type="RefSeq" id="WP_275111362.1">
    <property type="nucleotide sequence ID" value="NZ_JAKJSC010000007.1"/>
</dbReference>
<evidence type="ECO:0000313" key="2">
    <source>
        <dbReference type="EMBL" id="MDE5420031.1"/>
    </source>
</evidence>
<organism evidence="2 3">
    <name type="scientific">Paralabilibaculum antarcticum</name>
    <dbReference type="NCBI Taxonomy" id="2912572"/>
    <lineage>
        <taxon>Bacteria</taxon>
        <taxon>Pseudomonadati</taxon>
        <taxon>Bacteroidota</taxon>
        <taxon>Bacteroidia</taxon>
        <taxon>Marinilabiliales</taxon>
        <taxon>Marinifilaceae</taxon>
        <taxon>Paralabilibaculum</taxon>
    </lineage>
</organism>
<keyword evidence="1" id="KW-1133">Transmembrane helix</keyword>
<sequence length="209" mass="24341">MPRKKKRIKNKSIGRNSKSKTISNDYKIVIVLMVLSILIYTFYDIITIGNDNRHFLYVFILPIIVGMIILGISRFKKIEKTLSEANHFFIKITLACILILKGFFISCLSFGLVANIIWVKLNKSRIKKKPTEIVNCQITKLVPGHSRTSPSVHFYFQKHETSIKINHKTYGKYFDTDPKLLDINLTLREGIWNNYIVDKWEVNKMSNTQ</sequence>
<name>A0ABT5VXH8_9BACT</name>
<evidence type="ECO:0000256" key="1">
    <source>
        <dbReference type="SAM" id="Phobius"/>
    </source>
</evidence>
<protein>
    <submittedName>
        <fullName evidence="2">Uncharacterized protein</fullName>
    </submittedName>
</protein>
<proteinExistence type="predicted"/>
<comment type="caution">
    <text evidence="2">The sequence shown here is derived from an EMBL/GenBank/DDBJ whole genome shotgun (WGS) entry which is preliminary data.</text>
</comment>
<evidence type="ECO:0000313" key="3">
    <source>
        <dbReference type="Proteomes" id="UP001528920"/>
    </source>
</evidence>
<keyword evidence="1" id="KW-0812">Transmembrane</keyword>
<reference evidence="2 3" key="1">
    <citation type="submission" date="2022-01" db="EMBL/GenBank/DDBJ databases">
        <title>Labilibaculum sp. nov, a marine bacterium isolated from Antarctica.</title>
        <authorList>
            <person name="Dai W."/>
        </authorList>
    </citation>
    <scope>NUCLEOTIDE SEQUENCE [LARGE SCALE GENOMIC DNA]</scope>
    <source>
        <strain evidence="2 3">DW002</strain>
    </source>
</reference>
<dbReference type="Proteomes" id="UP001528920">
    <property type="component" value="Unassembled WGS sequence"/>
</dbReference>
<keyword evidence="3" id="KW-1185">Reference proteome</keyword>
<keyword evidence="1" id="KW-0472">Membrane</keyword>
<feature type="transmembrane region" description="Helical" evidence="1">
    <location>
        <begin position="55"/>
        <end position="72"/>
    </location>
</feature>
<feature type="transmembrane region" description="Helical" evidence="1">
    <location>
        <begin position="92"/>
        <end position="118"/>
    </location>
</feature>
<gene>
    <name evidence="2" type="ORF">L3049_18735</name>
</gene>